<evidence type="ECO:0000313" key="1">
    <source>
        <dbReference type="EMBL" id="KZN09243.1"/>
    </source>
</evidence>
<name>A0A162B2P3_DAUCS</name>
<evidence type="ECO:0000313" key="3">
    <source>
        <dbReference type="Proteomes" id="UP000077755"/>
    </source>
</evidence>
<evidence type="ECO:0000313" key="2">
    <source>
        <dbReference type="EMBL" id="WOG82749.1"/>
    </source>
</evidence>
<protein>
    <submittedName>
        <fullName evidence="1">Uncharacterized protein</fullName>
    </submittedName>
</protein>
<gene>
    <name evidence="1" type="ORF">DCAR_001899</name>
    <name evidence="2" type="ORF">DCAR_0101917</name>
</gene>
<dbReference type="EMBL" id="LNRQ01000001">
    <property type="protein sequence ID" value="KZN09243.1"/>
    <property type="molecule type" value="Genomic_DNA"/>
</dbReference>
<reference evidence="2" key="2">
    <citation type="submission" date="2022-03" db="EMBL/GenBank/DDBJ databases">
        <title>Draft title - Genomic analysis of global carrot germplasm unveils the trajectory of domestication and the origin of high carotenoid orange carrot.</title>
        <authorList>
            <person name="Iorizzo M."/>
            <person name="Ellison S."/>
            <person name="Senalik D."/>
            <person name="Macko-Podgorni A."/>
            <person name="Grzebelus D."/>
            <person name="Bostan H."/>
            <person name="Rolling W."/>
            <person name="Curaba J."/>
            <person name="Simon P."/>
        </authorList>
    </citation>
    <scope>NUCLEOTIDE SEQUENCE</scope>
    <source>
        <tissue evidence="2">Leaf</tissue>
    </source>
</reference>
<dbReference type="AlphaFoldDB" id="A0A162B2P3"/>
<proteinExistence type="predicted"/>
<organism evidence="1">
    <name type="scientific">Daucus carota subsp. sativus</name>
    <name type="common">Carrot</name>
    <dbReference type="NCBI Taxonomy" id="79200"/>
    <lineage>
        <taxon>Eukaryota</taxon>
        <taxon>Viridiplantae</taxon>
        <taxon>Streptophyta</taxon>
        <taxon>Embryophyta</taxon>
        <taxon>Tracheophyta</taxon>
        <taxon>Spermatophyta</taxon>
        <taxon>Magnoliopsida</taxon>
        <taxon>eudicotyledons</taxon>
        <taxon>Gunneridae</taxon>
        <taxon>Pentapetalae</taxon>
        <taxon>asterids</taxon>
        <taxon>campanulids</taxon>
        <taxon>Apiales</taxon>
        <taxon>Apiaceae</taxon>
        <taxon>Apioideae</taxon>
        <taxon>Scandiceae</taxon>
        <taxon>Daucinae</taxon>
        <taxon>Daucus</taxon>
        <taxon>Daucus sect. Daucus</taxon>
    </lineage>
</organism>
<sequence>MGVTLSDIYLDNPPTRKIIFKISSGLYRSLLVSAFKVQDVEYGKKLKEMAVPKMEHRMTEANGTEEGDMKEI</sequence>
<dbReference type="EMBL" id="CP093343">
    <property type="protein sequence ID" value="WOG82749.1"/>
    <property type="molecule type" value="Genomic_DNA"/>
</dbReference>
<accession>A0A162B2P3</accession>
<dbReference type="Gramene" id="KZN09243">
    <property type="protein sequence ID" value="KZN09243"/>
    <property type="gene ID" value="DCAR_001899"/>
</dbReference>
<keyword evidence="3" id="KW-1185">Reference proteome</keyword>
<dbReference type="Proteomes" id="UP000077755">
    <property type="component" value="Chromosome 1"/>
</dbReference>
<reference evidence="1" key="1">
    <citation type="journal article" date="2016" name="Nat. Genet.">
        <title>A high-quality carrot genome assembly provides new insights into carotenoid accumulation and asterid genome evolution.</title>
        <authorList>
            <person name="Iorizzo M."/>
            <person name="Ellison S."/>
            <person name="Senalik D."/>
            <person name="Zeng P."/>
            <person name="Satapoomin P."/>
            <person name="Huang J."/>
            <person name="Bowman M."/>
            <person name="Iovene M."/>
            <person name="Sanseverino W."/>
            <person name="Cavagnaro P."/>
            <person name="Yildiz M."/>
            <person name="Macko-Podgorni A."/>
            <person name="Moranska E."/>
            <person name="Grzebelus E."/>
            <person name="Grzebelus D."/>
            <person name="Ashrafi H."/>
            <person name="Zheng Z."/>
            <person name="Cheng S."/>
            <person name="Spooner D."/>
            <person name="Van Deynze A."/>
            <person name="Simon P."/>
        </authorList>
    </citation>
    <scope>NUCLEOTIDE SEQUENCE [LARGE SCALE GENOMIC DNA]</scope>
    <source>
        <tissue evidence="1">Leaf</tissue>
    </source>
</reference>